<feature type="signal peptide" evidence="1">
    <location>
        <begin position="1"/>
        <end position="17"/>
    </location>
</feature>
<dbReference type="RefSeq" id="WP_279966958.1">
    <property type="nucleotide sequence ID" value="NZ_CP122537.1"/>
</dbReference>
<dbReference type="EMBL" id="CP122537">
    <property type="protein sequence ID" value="WGH79956.1"/>
    <property type="molecule type" value="Genomic_DNA"/>
</dbReference>
<evidence type="ECO:0000259" key="2">
    <source>
        <dbReference type="Pfam" id="PF06904"/>
    </source>
</evidence>
<gene>
    <name evidence="3" type="ORF">P8627_06780</name>
</gene>
<feature type="chain" id="PRO_5046526893" evidence="1">
    <location>
        <begin position="18"/>
        <end position="283"/>
    </location>
</feature>
<accession>A0ABY8LFB1</accession>
<evidence type="ECO:0000313" key="4">
    <source>
        <dbReference type="Proteomes" id="UP001243420"/>
    </source>
</evidence>
<keyword evidence="1" id="KW-0732">Signal</keyword>
<proteinExistence type="predicted"/>
<evidence type="ECO:0000313" key="3">
    <source>
        <dbReference type="EMBL" id="WGH79956.1"/>
    </source>
</evidence>
<organism evidence="3 4">
    <name type="scientific">Jannaschia ovalis</name>
    <dbReference type="NCBI Taxonomy" id="3038773"/>
    <lineage>
        <taxon>Bacteria</taxon>
        <taxon>Pseudomonadati</taxon>
        <taxon>Pseudomonadota</taxon>
        <taxon>Alphaproteobacteria</taxon>
        <taxon>Rhodobacterales</taxon>
        <taxon>Roseobacteraceae</taxon>
        <taxon>Jannaschia</taxon>
    </lineage>
</organism>
<dbReference type="Pfam" id="PF06904">
    <property type="entry name" value="Extensin-like_C"/>
    <property type="match status" value="1"/>
</dbReference>
<feature type="domain" description="Extensin-like C-terminal" evidence="2">
    <location>
        <begin position="129"/>
        <end position="283"/>
    </location>
</feature>
<evidence type="ECO:0000256" key="1">
    <source>
        <dbReference type="SAM" id="SignalP"/>
    </source>
</evidence>
<keyword evidence="4" id="KW-1185">Reference proteome</keyword>
<reference evidence="3 4" key="1">
    <citation type="submission" date="2023-04" db="EMBL/GenBank/DDBJ databases">
        <title>Jannaschia ovalis sp. nov., a marine bacterium isolated from sea tidal flat.</title>
        <authorList>
            <person name="Kwon D.Y."/>
            <person name="Kim J.-J."/>
        </authorList>
    </citation>
    <scope>NUCLEOTIDE SEQUENCE [LARGE SCALE GENOMIC DNA]</scope>
    <source>
        <strain evidence="3 4">GRR-S6-38</strain>
    </source>
</reference>
<dbReference type="Gene3D" id="3.30.1380.10">
    <property type="match status" value="1"/>
</dbReference>
<dbReference type="InterPro" id="IPR009045">
    <property type="entry name" value="Zn_M74/Hedgehog-like"/>
</dbReference>
<dbReference type="Proteomes" id="UP001243420">
    <property type="component" value="Chromosome"/>
</dbReference>
<protein>
    <submittedName>
        <fullName evidence="3">Extensin family protein</fullName>
    </submittedName>
</protein>
<dbReference type="InterPro" id="IPR009683">
    <property type="entry name" value="Extensin-like_C"/>
</dbReference>
<sequence>MIRAALLAVLLAAPAAAAEPRPVPRSDAAVVVLSSRGAIAVAPEIQAPARSAQPIRRPSPAAAEARAVALALRDPLPRIDAGGLVRKTGRPLLRDTEVVRAMSANPRASRGGGLCGRGSLRGERIEPVPGPGACGIPEAVRVRQVAGLTLSTPARMDCRTAQALDDWVRKAVIPEVGATGGGATRLRVAAGYACRSRNSQRGAKVSEHAKGRAIDIAAIGLADGSELSVLRDWGGGERGRILRALHRAACGPFGTVVGPESDRFHQDHIHLDTARYRSGSYCR</sequence>
<name>A0ABY8LFB1_9RHOB</name>